<dbReference type="CDD" id="cd22157">
    <property type="entry name" value="F-box_AtFBW1-like"/>
    <property type="match status" value="1"/>
</dbReference>
<dbReference type="Pfam" id="PF00646">
    <property type="entry name" value="F-box"/>
    <property type="match status" value="1"/>
</dbReference>
<dbReference type="AlphaFoldDB" id="A0AAW2BMJ9"/>
<evidence type="ECO:0000313" key="2">
    <source>
        <dbReference type="EMBL" id="KAK9987185.1"/>
    </source>
</evidence>
<accession>A0AAW2BMJ9</accession>
<feature type="domain" description="F-box" evidence="1">
    <location>
        <begin position="9"/>
        <end position="59"/>
    </location>
</feature>
<dbReference type="InterPro" id="IPR017451">
    <property type="entry name" value="F-box-assoc_interact_dom"/>
</dbReference>
<keyword evidence="3" id="KW-1185">Reference proteome</keyword>
<dbReference type="PANTHER" id="PTHR31672:SF13">
    <property type="entry name" value="F-BOX PROTEIN CPR30-LIKE"/>
    <property type="match status" value="1"/>
</dbReference>
<dbReference type="Pfam" id="PF07734">
    <property type="entry name" value="FBA_1"/>
    <property type="match status" value="1"/>
</dbReference>
<dbReference type="SMART" id="SM00256">
    <property type="entry name" value="FBOX"/>
    <property type="match status" value="1"/>
</dbReference>
<dbReference type="InterPro" id="IPR001810">
    <property type="entry name" value="F-box_dom"/>
</dbReference>
<gene>
    <name evidence="2" type="ORF">SO802_032136</name>
</gene>
<sequence length="460" mass="52157">MSQPRTKPKFSSEFLPDHIIDEILSWVPVKSLIRFRCVSKSRYSIITNPIFISTHFNRAKLLFSNEENSNNHNGYLLYTPLHVGPLLNRKNLCTVVCNSDGALSNNISRIEIPFSHSRIMGFSNGMFCFASYVENCRHIMYLWNPSIRKFKMLAATVNTANFYTQVAVGFAYHSQSHNNDFKVLRIVCHQPAEAEVYTLSTDSWRRFVVSVESSTGSGLNGSISGIDDSPCVFLNGALHSIACTTVRHNFILSFDLNDEKFREIMLPQNYFHGLFRFLFGFSRYLAVSKGLLTFIVFGKSPAVTSSFKCLIWVMREYGVFESWTAKIVNLAWVDSFYGCTDNGEFLIEKSDGHLFSFDHETLEENSLGIQFPAWVIGLDGGLATEVVTEVECLHSPFASPRIWILMSICDLIHRPKRKFPYKTVYVCLIIPPELQIMLCGELDSATDLMAMLGHELLLAS</sequence>
<dbReference type="PROSITE" id="PS50181">
    <property type="entry name" value="FBOX"/>
    <property type="match status" value="1"/>
</dbReference>
<dbReference type="EMBL" id="JAZDWU010000011">
    <property type="protein sequence ID" value="KAK9987185.1"/>
    <property type="molecule type" value="Genomic_DNA"/>
</dbReference>
<dbReference type="PANTHER" id="PTHR31672">
    <property type="entry name" value="BNACNNG10540D PROTEIN"/>
    <property type="match status" value="1"/>
</dbReference>
<dbReference type="SUPFAM" id="SSF81383">
    <property type="entry name" value="F-box domain"/>
    <property type="match status" value="1"/>
</dbReference>
<dbReference type="InterPro" id="IPR050796">
    <property type="entry name" value="SCF_F-box_component"/>
</dbReference>
<dbReference type="NCBIfam" id="TIGR01640">
    <property type="entry name" value="F_box_assoc_1"/>
    <property type="match status" value="1"/>
</dbReference>
<proteinExistence type="predicted"/>
<dbReference type="Proteomes" id="UP001459277">
    <property type="component" value="Unassembled WGS sequence"/>
</dbReference>
<comment type="caution">
    <text evidence="2">The sequence shown here is derived from an EMBL/GenBank/DDBJ whole genome shotgun (WGS) entry which is preliminary data.</text>
</comment>
<evidence type="ECO:0000259" key="1">
    <source>
        <dbReference type="PROSITE" id="PS50181"/>
    </source>
</evidence>
<dbReference type="Gene3D" id="1.20.1280.50">
    <property type="match status" value="1"/>
</dbReference>
<dbReference type="InterPro" id="IPR006527">
    <property type="entry name" value="F-box-assoc_dom_typ1"/>
</dbReference>
<organism evidence="2 3">
    <name type="scientific">Lithocarpus litseifolius</name>
    <dbReference type="NCBI Taxonomy" id="425828"/>
    <lineage>
        <taxon>Eukaryota</taxon>
        <taxon>Viridiplantae</taxon>
        <taxon>Streptophyta</taxon>
        <taxon>Embryophyta</taxon>
        <taxon>Tracheophyta</taxon>
        <taxon>Spermatophyta</taxon>
        <taxon>Magnoliopsida</taxon>
        <taxon>eudicotyledons</taxon>
        <taxon>Gunneridae</taxon>
        <taxon>Pentapetalae</taxon>
        <taxon>rosids</taxon>
        <taxon>fabids</taxon>
        <taxon>Fagales</taxon>
        <taxon>Fagaceae</taxon>
        <taxon>Lithocarpus</taxon>
    </lineage>
</organism>
<protein>
    <recommendedName>
        <fullName evidence="1">F-box domain-containing protein</fullName>
    </recommendedName>
</protein>
<name>A0AAW2BMJ9_9ROSI</name>
<dbReference type="InterPro" id="IPR036047">
    <property type="entry name" value="F-box-like_dom_sf"/>
</dbReference>
<reference evidence="2 3" key="1">
    <citation type="submission" date="2024-01" db="EMBL/GenBank/DDBJ databases">
        <title>A telomere-to-telomere, gap-free genome of sweet tea (Lithocarpus litseifolius).</title>
        <authorList>
            <person name="Zhou J."/>
        </authorList>
    </citation>
    <scope>NUCLEOTIDE SEQUENCE [LARGE SCALE GENOMIC DNA]</scope>
    <source>
        <strain evidence="2">Zhou-2022a</strain>
        <tissue evidence="2">Leaf</tissue>
    </source>
</reference>
<evidence type="ECO:0000313" key="3">
    <source>
        <dbReference type="Proteomes" id="UP001459277"/>
    </source>
</evidence>